<dbReference type="Pfam" id="PF00356">
    <property type="entry name" value="LacI"/>
    <property type="match status" value="1"/>
</dbReference>
<dbReference type="AlphaFoldDB" id="C5BZK2"/>
<accession>C5BZK2</accession>
<keyword evidence="6" id="KW-1185">Reference proteome</keyword>
<dbReference type="Proteomes" id="UP000007962">
    <property type="component" value="Chromosome"/>
</dbReference>
<dbReference type="SUPFAM" id="SSF47413">
    <property type="entry name" value="lambda repressor-like DNA-binding domains"/>
    <property type="match status" value="1"/>
</dbReference>
<gene>
    <name evidence="5" type="ordered locus">Bcav_0913</name>
</gene>
<dbReference type="GO" id="GO:0000976">
    <property type="term" value="F:transcription cis-regulatory region binding"/>
    <property type="evidence" value="ECO:0007669"/>
    <property type="project" value="TreeGrafter"/>
</dbReference>
<organism evidence="5 6">
    <name type="scientific">Beutenbergia cavernae (strain ATCC BAA-8 / DSM 12333 / CCUG 43141 / JCM 11478 / NBRC 16432 / NCIMB 13614 / HKI 0122)</name>
    <dbReference type="NCBI Taxonomy" id="471853"/>
    <lineage>
        <taxon>Bacteria</taxon>
        <taxon>Bacillati</taxon>
        <taxon>Actinomycetota</taxon>
        <taxon>Actinomycetes</taxon>
        <taxon>Micrococcales</taxon>
        <taxon>Beutenbergiaceae</taxon>
        <taxon>Beutenbergia</taxon>
    </lineage>
</organism>
<dbReference type="InterPro" id="IPR001761">
    <property type="entry name" value="Peripla_BP/Lac1_sug-bd_dom"/>
</dbReference>
<dbReference type="STRING" id="471853.Bcav_0913"/>
<reference evidence="5 6" key="1">
    <citation type="journal article" date="2009" name="Stand. Genomic Sci.">
        <title>Complete genome sequence of Beutenbergia cavernae type strain (HKI 0122).</title>
        <authorList>
            <person name="Land M."/>
            <person name="Pukall R."/>
            <person name="Abt B."/>
            <person name="Goker M."/>
            <person name="Rohde M."/>
            <person name="Glavina Del Rio T."/>
            <person name="Tice H."/>
            <person name="Copeland A."/>
            <person name="Cheng J.F."/>
            <person name="Lucas S."/>
            <person name="Chen F."/>
            <person name="Nolan M."/>
            <person name="Bruce D."/>
            <person name="Goodwin L."/>
            <person name="Pitluck S."/>
            <person name="Ivanova N."/>
            <person name="Mavromatis K."/>
            <person name="Ovchinnikova G."/>
            <person name="Pati A."/>
            <person name="Chen A."/>
            <person name="Palaniappan K."/>
            <person name="Hauser L."/>
            <person name="Chang Y.J."/>
            <person name="Jefferies C.C."/>
            <person name="Saunders E."/>
            <person name="Brettin T."/>
            <person name="Detter J.C."/>
            <person name="Han C."/>
            <person name="Chain P."/>
            <person name="Bristow J."/>
            <person name="Eisen J.A."/>
            <person name="Markowitz V."/>
            <person name="Hugenholtz P."/>
            <person name="Kyrpides N.C."/>
            <person name="Klenk H.P."/>
            <person name="Lapidus A."/>
        </authorList>
    </citation>
    <scope>NUCLEOTIDE SEQUENCE [LARGE SCALE GENOMIC DNA]</scope>
    <source>
        <strain evidence="6">ATCC BAA-8 / DSM 12333 / NBRC 16432</strain>
    </source>
</reference>
<dbReference type="OrthoDB" id="3467214at2"/>
<keyword evidence="1" id="KW-0805">Transcription regulation</keyword>
<feature type="domain" description="HTH lacI-type" evidence="4">
    <location>
        <begin position="7"/>
        <end position="61"/>
    </location>
</feature>
<keyword evidence="3" id="KW-0804">Transcription</keyword>
<evidence type="ECO:0000313" key="6">
    <source>
        <dbReference type="Proteomes" id="UP000007962"/>
    </source>
</evidence>
<dbReference type="InterPro" id="IPR000843">
    <property type="entry name" value="HTH_LacI"/>
</dbReference>
<evidence type="ECO:0000256" key="3">
    <source>
        <dbReference type="ARBA" id="ARBA00023163"/>
    </source>
</evidence>
<dbReference type="SMART" id="SM00354">
    <property type="entry name" value="HTH_LACI"/>
    <property type="match status" value="1"/>
</dbReference>
<dbReference type="PROSITE" id="PS50932">
    <property type="entry name" value="HTH_LACI_2"/>
    <property type="match status" value="1"/>
</dbReference>
<dbReference type="CDD" id="cd01392">
    <property type="entry name" value="HTH_LacI"/>
    <property type="match status" value="1"/>
</dbReference>
<dbReference type="GO" id="GO:0003700">
    <property type="term" value="F:DNA-binding transcription factor activity"/>
    <property type="evidence" value="ECO:0007669"/>
    <property type="project" value="TreeGrafter"/>
</dbReference>
<sequence>MAAKKNVTLSDVAAVAGVSLSTASKALNGGGRISAETRARIEEAARRLDFRPNALAQSFALGRSRTVAILTDRAESTFARPVIIAAATYLGSHEQAVLLYDARMGRHDIAESIRQLNARRIDGVVVIGDGLSHRTRSVTSEFAVPVSYAFTLSDDPTDTMFVPDNVGIGRLAGEHLVDRGRRRIACITAGSDDIAALLRLDGLREALDAAGLEQAGETLHGTWVEQWGREAAERMLAEGRDIDAVFCGNDHIARGVEDVLTRAGRRVPEDVALVGVDNWEGLIVDQSTAARHLTTIDVGLAGMGEAAAAHVVAGDLAPGQRRQRPTLFVGRSTAS</sequence>
<proteinExistence type="predicted"/>
<dbReference type="InterPro" id="IPR028082">
    <property type="entry name" value="Peripla_BP_I"/>
</dbReference>
<dbReference type="Pfam" id="PF00532">
    <property type="entry name" value="Peripla_BP_1"/>
    <property type="match status" value="1"/>
</dbReference>
<evidence type="ECO:0000259" key="4">
    <source>
        <dbReference type="PROSITE" id="PS50932"/>
    </source>
</evidence>
<dbReference type="RefSeq" id="WP_012725954.1">
    <property type="nucleotide sequence ID" value="NC_012669.1"/>
</dbReference>
<dbReference type="PROSITE" id="PS00356">
    <property type="entry name" value="HTH_LACI_1"/>
    <property type="match status" value="1"/>
</dbReference>
<dbReference type="PANTHER" id="PTHR30146">
    <property type="entry name" value="LACI-RELATED TRANSCRIPTIONAL REPRESSOR"/>
    <property type="match status" value="1"/>
</dbReference>
<dbReference type="Gene3D" id="1.10.260.40">
    <property type="entry name" value="lambda repressor-like DNA-binding domains"/>
    <property type="match status" value="1"/>
</dbReference>
<protein>
    <submittedName>
        <fullName evidence="5">Transcriptional regulator, LacI family</fullName>
    </submittedName>
</protein>
<evidence type="ECO:0000256" key="1">
    <source>
        <dbReference type="ARBA" id="ARBA00023015"/>
    </source>
</evidence>
<evidence type="ECO:0000313" key="5">
    <source>
        <dbReference type="EMBL" id="ACQ79174.1"/>
    </source>
</evidence>
<dbReference type="Gene3D" id="3.40.50.2300">
    <property type="match status" value="2"/>
</dbReference>
<dbReference type="SUPFAM" id="SSF53822">
    <property type="entry name" value="Periplasmic binding protein-like I"/>
    <property type="match status" value="1"/>
</dbReference>
<dbReference type="KEGG" id="bcv:Bcav_0913"/>
<dbReference type="InterPro" id="IPR010982">
    <property type="entry name" value="Lambda_DNA-bd_dom_sf"/>
</dbReference>
<keyword evidence="2" id="KW-0238">DNA-binding</keyword>
<dbReference type="PANTHER" id="PTHR30146:SF153">
    <property type="entry name" value="LACTOSE OPERON REPRESSOR"/>
    <property type="match status" value="1"/>
</dbReference>
<dbReference type="eggNOG" id="COG1609">
    <property type="taxonomic scope" value="Bacteria"/>
</dbReference>
<evidence type="ECO:0000256" key="2">
    <source>
        <dbReference type="ARBA" id="ARBA00023125"/>
    </source>
</evidence>
<dbReference type="EMBL" id="CP001618">
    <property type="protein sequence ID" value="ACQ79174.1"/>
    <property type="molecule type" value="Genomic_DNA"/>
</dbReference>
<name>C5BZK2_BEUC1</name>
<dbReference type="HOGENOM" id="CLU_037628_6_4_11"/>